<organism evidence="4 5">
    <name type="scientific">Cercophora newfieldiana</name>
    <dbReference type="NCBI Taxonomy" id="92897"/>
    <lineage>
        <taxon>Eukaryota</taxon>
        <taxon>Fungi</taxon>
        <taxon>Dikarya</taxon>
        <taxon>Ascomycota</taxon>
        <taxon>Pezizomycotina</taxon>
        <taxon>Sordariomycetes</taxon>
        <taxon>Sordariomycetidae</taxon>
        <taxon>Sordariales</taxon>
        <taxon>Lasiosphaeriaceae</taxon>
        <taxon>Cercophora</taxon>
    </lineage>
</organism>
<gene>
    <name evidence="4" type="ORF">B0T16DRAFT_462079</name>
</gene>
<protein>
    <recommendedName>
        <fullName evidence="3">Nephrocystin 3-like N-terminal domain-containing protein</fullName>
    </recommendedName>
</protein>
<dbReference type="Pfam" id="PF24883">
    <property type="entry name" value="NPHP3_N"/>
    <property type="match status" value="1"/>
</dbReference>
<feature type="compositionally biased region" description="Basic residues" evidence="2">
    <location>
        <begin position="14"/>
        <end position="31"/>
    </location>
</feature>
<evidence type="ECO:0000256" key="1">
    <source>
        <dbReference type="ARBA" id="ARBA00022737"/>
    </source>
</evidence>
<dbReference type="SUPFAM" id="SSF48403">
    <property type="entry name" value="Ankyrin repeat"/>
    <property type="match status" value="1"/>
</dbReference>
<comment type="caution">
    <text evidence="4">The sequence shown here is derived from an EMBL/GenBank/DDBJ whole genome shotgun (WGS) entry which is preliminary data.</text>
</comment>
<reference evidence="4" key="1">
    <citation type="submission" date="2023-06" db="EMBL/GenBank/DDBJ databases">
        <title>Genome-scale phylogeny and comparative genomics of the fungal order Sordariales.</title>
        <authorList>
            <consortium name="Lawrence Berkeley National Laboratory"/>
            <person name="Hensen N."/>
            <person name="Bonometti L."/>
            <person name="Westerberg I."/>
            <person name="Brannstrom I.O."/>
            <person name="Guillou S."/>
            <person name="Cros-Aarteil S."/>
            <person name="Calhoun S."/>
            <person name="Haridas S."/>
            <person name="Kuo A."/>
            <person name="Mondo S."/>
            <person name="Pangilinan J."/>
            <person name="Riley R."/>
            <person name="Labutti K."/>
            <person name="Andreopoulos B."/>
            <person name="Lipzen A."/>
            <person name="Chen C."/>
            <person name="Yanf M."/>
            <person name="Daum C."/>
            <person name="Ng V."/>
            <person name="Clum A."/>
            <person name="Steindorff A."/>
            <person name="Ohm R."/>
            <person name="Martin F."/>
            <person name="Silar P."/>
            <person name="Natvig D."/>
            <person name="Lalanne C."/>
            <person name="Gautier V."/>
            <person name="Ament-Velasquez S.L."/>
            <person name="Kruys A."/>
            <person name="Hutchinson M.I."/>
            <person name="Powell A.J."/>
            <person name="Barry K."/>
            <person name="Miller A.N."/>
            <person name="Grigoriev I.V."/>
            <person name="Debuchy R."/>
            <person name="Gladieux P."/>
            <person name="Thoren M.H."/>
            <person name="Johannesson H."/>
        </authorList>
    </citation>
    <scope>NUCLEOTIDE SEQUENCE</scope>
    <source>
        <strain evidence="4">SMH2532-1</strain>
    </source>
</reference>
<dbReference type="PANTHER" id="PTHR10039">
    <property type="entry name" value="AMELOGENIN"/>
    <property type="match status" value="1"/>
</dbReference>
<dbReference type="Gene3D" id="3.40.50.300">
    <property type="entry name" value="P-loop containing nucleotide triphosphate hydrolases"/>
    <property type="match status" value="1"/>
</dbReference>
<evidence type="ECO:0000259" key="3">
    <source>
        <dbReference type="Pfam" id="PF24883"/>
    </source>
</evidence>
<dbReference type="SUPFAM" id="SSF52540">
    <property type="entry name" value="P-loop containing nucleoside triphosphate hydrolases"/>
    <property type="match status" value="1"/>
</dbReference>
<dbReference type="PANTHER" id="PTHR10039:SF10">
    <property type="entry name" value="NACHT DOMAIN-CONTAINING PROTEIN"/>
    <property type="match status" value="1"/>
</dbReference>
<dbReference type="InterPro" id="IPR027417">
    <property type="entry name" value="P-loop_NTPase"/>
</dbReference>
<dbReference type="InterPro" id="IPR056884">
    <property type="entry name" value="NPHP3-like_N"/>
</dbReference>
<dbReference type="AlphaFoldDB" id="A0AA40CM55"/>
<feature type="region of interest" description="Disordered" evidence="2">
    <location>
        <begin position="1"/>
        <end position="46"/>
    </location>
</feature>
<dbReference type="InterPro" id="IPR036770">
    <property type="entry name" value="Ankyrin_rpt-contain_sf"/>
</dbReference>
<accession>A0AA40CM55</accession>
<feature type="compositionally biased region" description="Low complexity" evidence="2">
    <location>
        <begin position="34"/>
        <end position="46"/>
    </location>
</feature>
<feature type="domain" description="Nephrocystin 3-like N-terminal" evidence="3">
    <location>
        <begin position="359"/>
        <end position="525"/>
    </location>
</feature>
<proteinExistence type="predicted"/>
<dbReference type="Proteomes" id="UP001174936">
    <property type="component" value="Unassembled WGS sequence"/>
</dbReference>
<sequence>MQDSSSPQNDGLRHRVRQRLSLSRFRRKSRASSRDSGSASNSSPADSTSALVAANLAAHHQNLSVLRQPTPASLIPTAGDASEVEEISLSLPQAGTASQNALIGASGLDVAIEVSSVPSDLWSAAYREAVGNLGEDIDAAILKGENVAELFKKLEELDKDASQESVFLRGVKYLQSLQVPLERFKLVLDLATPLTSIEPTTATVFGVVKGVTAIAISFSTADLEFAKKIGEMLEQLSYIDDCDTLGQRSNRDDIHKALVLVYQKLLEFYSAAFEVLSKKGVKLVVKIVTDNGRLPVIVTEFLRHSDLLRKLIQKATWEIVEDIKNMLYDQQIASWLGGDKITRQTQHHVNLRELRSDEACEFLLLDARFKEWHQANDAQQLVILGEMGSGKSMTMAFIVDELCRQSERRLPQPKICYHYCQNDGSGQTIYVLSVLILSLLEQLSGLKKGFFEWYKQKMASGMQPAVSFRALEEWLQDTLEILDRPIIFAIDGLDECDRESRDRLLKSLRRISDKASRLKIIFSSRPEEEILKQLDGMRRVVLPSDAARDKLIVAKTVEARLSTWPDDVKSLIIEVLSRSAQGSAIWTRMAVEYIEVSGITALDPMRDFLEDLHPPQKLLELYTNLYLRYTSDYKENQTLAAVALEVLAVARRPLSILELGWAVALGTTRKPVLTVEALSKLVDHRRIMRFIQPFVAHVDFDDVRKRQVKLVHQSVKEFVVGSLSLNRRNHLRQPIATPPSPTETPTQQLIENIETSILTICIKYLLLQEINITSLFSEERLALEELPQVSNLFDDSEPNNYTAQCSWEAWEEGEIHFDPAERGLGEFFVYASCYWIEHYGAISAQPLLPKLQDIELLCRADSTRLHNWIAQNCRPGCAIKPRFVFDSTLYDPLSITSLYGSEAMLHHMLETSDLAGEPFHENTVMAAADQILQWGDLSRLRLLWDSGPGRRQIRNEDFFRLVLGQWSRRPFDKHRSNWDVAFGLLNDACDMMAEEQWGSRILFMAAGTGCMAVVQQLFEAAQRHDKLRAKLQDPSQSVNGAIGAAVVGNHVDVVEYLLGQPGIDAHIQHRNARGENVLHLASRLCNPTLFRQLVPLLKDRLLETDEQGDTVLMRIVASSAGPRERHEAARILLGVAIRDDVFEEHRREALGVATEVGDSEMCRILNET</sequence>
<evidence type="ECO:0000313" key="4">
    <source>
        <dbReference type="EMBL" id="KAK0642064.1"/>
    </source>
</evidence>
<keyword evidence="5" id="KW-1185">Reference proteome</keyword>
<evidence type="ECO:0000256" key="2">
    <source>
        <dbReference type="SAM" id="MobiDB-lite"/>
    </source>
</evidence>
<dbReference type="Gene3D" id="1.25.40.20">
    <property type="entry name" value="Ankyrin repeat-containing domain"/>
    <property type="match status" value="1"/>
</dbReference>
<evidence type="ECO:0000313" key="5">
    <source>
        <dbReference type="Proteomes" id="UP001174936"/>
    </source>
</evidence>
<dbReference type="EMBL" id="JAULSV010000006">
    <property type="protein sequence ID" value="KAK0642064.1"/>
    <property type="molecule type" value="Genomic_DNA"/>
</dbReference>
<name>A0AA40CM55_9PEZI</name>
<keyword evidence="1" id="KW-0677">Repeat</keyword>